<evidence type="ECO:0000313" key="2">
    <source>
        <dbReference type="EMBL" id="MEL0629483.1"/>
    </source>
</evidence>
<evidence type="ECO:0000256" key="1">
    <source>
        <dbReference type="SAM" id="SignalP"/>
    </source>
</evidence>
<comment type="caution">
    <text evidence="2">The sequence shown here is derived from an EMBL/GenBank/DDBJ whole genome shotgun (WGS) entry which is preliminary data.</text>
</comment>
<accession>A0ABU9GQ94</accession>
<feature type="chain" id="PRO_5046276903" evidence="1">
    <location>
        <begin position="25"/>
        <end position="196"/>
    </location>
</feature>
<dbReference type="PROSITE" id="PS51257">
    <property type="entry name" value="PROKAR_LIPOPROTEIN"/>
    <property type="match status" value="1"/>
</dbReference>
<dbReference type="InterPro" id="IPR005619">
    <property type="entry name" value="Uncharacterised_YajG"/>
</dbReference>
<proteinExistence type="predicted"/>
<dbReference type="RefSeq" id="WP_341597495.1">
    <property type="nucleotide sequence ID" value="NZ_JBAKAZ010000023.1"/>
</dbReference>
<reference evidence="2 3" key="1">
    <citation type="submission" date="2024-02" db="EMBL/GenBank/DDBJ databases">
        <title>Bacteria isolated from the canopy kelp, Nereocystis luetkeana.</title>
        <authorList>
            <person name="Pfister C.A."/>
            <person name="Younker I.T."/>
            <person name="Light S.H."/>
        </authorList>
    </citation>
    <scope>NUCLEOTIDE SEQUENCE [LARGE SCALE GENOMIC DNA]</scope>
    <source>
        <strain evidence="2 3">TI.1.05</strain>
    </source>
</reference>
<protein>
    <submittedName>
        <fullName evidence="2">YajG family lipoprotein</fullName>
    </submittedName>
</protein>
<gene>
    <name evidence="2" type="ORF">V6256_07670</name>
</gene>
<feature type="signal peptide" evidence="1">
    <location>
        <begin position="1"/>
        <end position="24"/>
    </location>
</feature>
<sequence>MFTLYAKLTAVLICLFGLIGCATAPTSTQIQPTITTDNSTITFSNRPWSISSQDERIERHLIEIENGDDMAQLINEKQSLRLAIEKSLTTAWLNNKLNIEQMSNDRLEIKLVKSLATVTESTFGYEVSSEMQIKIKLSHQGNSFTKLFTESKQWDKGFSVNIEDITEHLDSQLSSLLTRIVEDQELNNELQNLNNL</sequence>
<keyword evidence="2" id="KW-0449">Lipoprotein</keyword>
<dbReference type="Proteomes" id="UP001369082">
    <property type="component" value="Unassembled WGS sequence"/>
</dbReference>
<dbReference type="EMBL" id="JBAKAZ010000023">
    <property type="protein sequence ID" value="MEL0629483.1"/>
    <property type="molecule type" value="Genomic_DNA"/>
</dbReference>
<organism evidence="2 3">
    <name type="scientific">Psychromonas aquatilis</name>
    <dbReference type="NCBI Taxonomy" id="2005072"/>
    <lineage>
        <taxon>Bacteria</taxon>
        <taxon>Pseudomonadati</taxon>
        <taxon>Pseudomonadota</taxon>
        <taxon>Gammaproteobacteria</taxon>
        <taxon>Alteromonadales</taxon>
        <taxon>Psychromonadaceae</taxon>
        <taxon>Psychromonas</taxon>
    </lineage>
</organism>
<dbReference type="Pfam" id="PF03923">
    <property type="entry name" value="Lipoprotein_16"/>
    <property type="match status" value="1"/>
</dbReference>
<keyword evidence="1" id="KW-0732">Signal</keyword>
<keyword evidence="3" id="KW-1185">Reference proteome</keyword>
<evidence type="ECO:0000313" key="3">
    <source>
        <dbReference type="Proteomes" id="UP001369082"/>
    </source>
</evidence>
<name>A0ABU9GQ94_9GAMM</name>